<name>A0AAD6K0Q1_9ROSI</name>
<keyword evidence="3" id="KW-1185">Reference proteome</keyword>
<dbReference type="Proteomes" id="UP001162972">
    <property type="component" value="Chromosome 3"/>
</dbReference>
<evidence type="ECO:0000313" key="2">
    <source>
        <dbReference type="EMBL" id="KAJ6414818.1"/>
    </source>
</evidence>
<protein>
    <submittedName>
        <fullName evidence="2">Uncharacterized protein</fullName>
    </submittedName>
</protein>
<reference evidence="2 3" key="1">
    <citation type="journal article" date="2023" name="Int. J. Mol. Sci.">
        <title>De Novo Assembly and Annotation of 11 Diverse Shrub Willow (Salix) Genomes Reveals Novel Gene Organization in Sex-Linked Regions.</title>
        <authorList>
            <person name="Hyden B."/>
            <person name="Feng K."/>
            <person name="Yates T.B."/>
            <person name="Jawdy S."/>
            <person name="Cereghino C."/>
            <person name="Smart L.B."/>
            <person name="Muchero W."/>
        </authorList>
    </citation>
    <scope>NUCLEOTIDE SEQUENCE [LARGE SCALE GENOMIC DNA]</scope>
    <source>
        <tissue evidence="2">Shoot tip</tissue>
    </source>
</reference>
<evidence type="ECO:0000256" key="1">
    <source>
        <dbReference type="SAM" id="MobiDB-lite"/>
    </source>
</evidence>
<feature type="non-terminal residue" evidence="2">
    <location>
        <position position="43"/>
    </location>
</feature>
<accession>A0AAD6K0Q1</accession>
<sequence length="43" mass="4589">MSAMVSALTQVMGNPTSVQSTQSAPEQSVVKDEPELSRPVQDQ</sequence>
<gene>
    <name evidence="2" type="ORF">OIU84_003768</name>
</gene>
<feature type="compositionally biased region" description="Polar residues" evidence="1">
    <location>
        <begin position="7"/>
        <end position="26"/>
    </location>
</feature>
<proteinExistence type="predicted"/>
<feature type="region of interest" description="Disordered" evidence="1">
    <location>
        <begin position="1"/>
        <end position="43"/>
    </location>
</feature>
<evidence type="ECO:0000313" key="3">
    <source>
        <dbReference type="Proteomes" id="UP001162972"/>
    </source>
</evidence>
<dbReference type="AlphaFoldDB" id="A0AAD6K0Q1"/>
<dbReference type="EMBL" id="JAPFFJ010000012">
    <property type="protein sequence ID" value="KAJ6414818.1"/>
    <property type="molecule type" value="Genomic_DNA"/>
</dbReference>
<comment type="caution">
    <text evidence="2">The sequence shown here is derived from an EMBL/GenBank/DDBJ whole genome shotgun (WGS) entry which is preliminary data.</text>
</comment>
<organism evidence="2 3">
    <name type="scientific">Salix udensis</name>
    <dbReference type="NCBI Taxonomy" id="889485"/>
    <lineage>
        <taxon>Eukaryota</taxon>
        <taxon>Viridiplantae</taxon>
        <taxon>Streptophyta</taxon>
        <taxon>Embryophyta</taxon>
        <taxon>Tracheophyta</taxon>
        <taxon>Spermatophyta</taxon>
        <taxon>Magnoliopsida</taxon>
        <taxon>eudicotyledons</taxon>
        <taxon>Gunneridae</taxon>
        <taxon>Pentapetalae</taxon>
        <taxon>rosids</taxon>
        <taxon>fabids</taxon>
        <taxon>Malpighiales</taxon>
        <taxon>Salicaceae</taxon>
        <taxon>Saliceae</taxon>
        <taxon>Salix</taxon>
    </lineage>
</organism>